<proteinExistence type="predicted"/>
<accession>A0A4C1V1V9</accession>
<organism evidence="2 3">
    <name type="scientific">Eumeta variegata</name>
    <name type="common">Bagworm moth</name>
    <name type="synonym">Eumeta japonica</name>
    <dbReference type="NCBI Taxonomy" id="151549"/>
    <lineage>
        <taxon>Eukaryota</taxon>
        <taxon>Metazoa</taxon>
        <taxon>Ecdysozoa</taxon>
        <taxon>Arthropoda</taxon>
        <taxon>Hexapoda</taxon>
        <taxon>Insecta</taxon>
        <taxon>Pterygota</taxon>
        <taxon>Neoptera</taxon>
        <taxon>Endopterygota</taxon>
        <taxon>Lepidoptera</taxon>
        <taxon>Glossata</taxon>
        <taxon>Ditrysia</taxon>
        <taxon>Tineoidea</taxon>
        <taxon>Psychidae</taxon>
        <taxon>Oiketicinae</taxon>
        <taxon>Eumeta</taxon>
    </lineage>
</organism>
<evidence type="ECO:0000313" key="3">
    <source>
        <dbReference type="Proteomes" id="UP000299102"/>
    </source>
</evidence>
<feature type="region of interest" description="Disordered" evidence="1">
    <location>
        <begin position="1"/>
        <end position="82"/>
    </location>
</feature>
<keyword evidence="3" id="KW-1185">Reference proteome</keyword>
<dbReference type="EMBL" id="BGZK01000257">
    <property type="protein sequence ID" value="GBP32306.1"/>
    <property type="molecule type" value="Genomic_DNA"/>
</dbReference>
<comment type="caution">
    <text evidence="2">The sequence shown here is derived from an EMBL/GenBank/DDBJ whole genome shotgun (WGS) entry which is preliminary data.</text>
</comment>
<protein>
    <submittedName>
        <fullName evidence="2">Uncharacterized protein</fullName>
    </submittedName>
</protein>
<gene>
    <name evidence="2" type="ORF">EVAR_86139_1</name>
</gene>
<evidence type="ECO:0000313" key="2">
    <source>
        <dbReference type="EMBL" id="GBP32306.1"/>
    </source>
</evidence>
<dbReference type="AlphaFoldDB" id="A0A4C1V1V9"/>
<evidence type="ECO:0000256" key="1">
    <source>
        <dbReference type="SAM" id="MobiDB-lite"/>
    </source>
</evidence>
<sequence>MTENTGDPLVGLTVGGTAPRGSPPYNMKDEESKANRVKPSTRLPRGRVGVSVDRDRGVRPDLVPRGSKIDCLPSRTPSVRAS</sequence>
<dbReference type="Proteomes" id="UP000299102">
    <property type="component" value="Unassembled WGS sequence"/>
</dbReference>
<name>A0A4C1V1V9_EUMVA</name>
<reference evidence="2 3" key="1">
    <citation type="journal article" date="2019" name="Commun. Biol.">
        <title>The bagworm genome reveals a unique fibroin gene that provides high tensile strength.</title>
        <authorList>
            <person name="Kono N."/>
            <person name="Nakamura H."/>
            <person name="Ohtoshi R."/>
            <person name="Tomita M."/>
            <person name="Numata K."/>
            <person name="Arakawa K."/>
        </authorList>
    </citation>
    <scope>NUCLEOTIDE SEQUENCE [LARGE SCALE GENOMIC DNA]</scope>
</reference>